<name>A0A918WE25_STRCJ</name>
<evidence type="ECO:0000256" key="11">
    <source>
        <dbReference type="HAMAP-Rule" id="MF_00493"/>
    </source>
</evidence>
<dbReference type="AlphaFoldDB" id="A0A918WE25"/>
<feature type="active site" description="Schiff-base intermediate with substrate" evidence="11">
    <location>
        <position position="147"/>
    </location>
</feature>
<dbReference type="InterPro" id="IPR013785">
    <property type="entry name" value="Aldolase_TIM"/>
</dbReference>
<dbReference type="InterPro" id="IPR018225">
    <property type="entry name" value="Transaldolase_AS"/>
</dbReference>
<reference evidence="12" key="2">
    <citation type="submission" date="2020-09" db="EMBL/GenBank/DDBJ databases">
        <authorList>
            <person name="Sun Q."/>
            <person name="Ohkuma M."/>
        </authorList>
    </citation>
    <scope>NUCLEOTIDE SEQUENCE</scope>
    <source>
        <strain evidence="12">JCM 4633</strain>
    </source>
</reference>
<comment type="similarity">
    <text evidence="4 11">Belongs to the transaldolase family. Type 2 subfamily.</text>
</comment>
<comment type="subcellular location">
    <subcellularLocation>
        <location evidence="2 11">Cytoplasm</location>
    </subcellularLocation>
</comment>
<evidence type="ECO:0000256" key="3">
    <source>
        <dbReference type="ARBA" id="ARBA00004857"/>
    </source>
</evidence>
<dbReference type="PIRSF" id="PIRSF036915">
    <property type="entry name" value="Trnald_Bac_Plnt"/>
    <property type="match status" value="1"/>
</dbReference>
<dbReference type="EC" id="2.2.1.2" evidence="5 11"/>
<dbReference type="SUPFAM" id="SSF51569">
    <property type="entry name" value="Aldolase"/>
    <property type="match status" value="1"/>
</dbReference>
<evidence type="ECO:0000256" key="2">
    <source>
        <dbReference type="ARBA" id="ARBA00004496"/>
    </source>
</evidence>
<dbReference type="PANTHER" id="PTHR10683:SF31">
    <property type="entry name" value="TRANSALDOLASE"/>
    <property type="match status" value="1"/>
</dbReference>
<evidence type="ECO:0000256" key="10">
    <source>
        <dbReference type="ARBA" id="ARBA00048810"/>
    </source>
</evidence>
<reference evidence="12" key="1">
    <citation type="journal article" date="2014" name="Int. J. Syst. Evol. Microbiol.">
        <title>Complete genome sequence of Corynebacterium casei LMG S-19264T (=DSM 44701T), isolated from a smear-ripened cheese.</title>
        <authorList>
            <consortium name="US DOE Joint Genome Institute (JGI-PGF)"/>
            <person name="Walter F."/>
            <person name="Albersmeier A."/>
            <person name="Kalinowski J."/>
            <person name="Ruckert C."/>
        </authorList>
    </citation>
    <scope>NUCLEOTIDE SEQUENCE</scope>
    <source>
        <strain evidence="12">JCM 4633</strain>
    </source>
</reference>
<dbReference type="Gene3D" id="3.20.20.70">
    <property type="entry name" value="Aldolase class I"/>
    <property type="match status" value="1"/>
</dbReference>
<accession>A0A918WE25</accession>
<protein>
    <recommendedName>
        <fullName evidence="5 11">Transaldolase</fullName>
        <ecNumber evidence="5 11">2.2.1.2</ecNumber>
    </recommendedName>
</protein>
<evidence type="ECO:0000256" key="7">
    <source>
        <dbReference type="ARBA" id="ARBA00022679"/>
    </source>
</evidence>
<dbReference type="InterPro" id="IPR004732">
    <property type="entry name" value="Transaldolase_2"/>
</dbReference>
<keyword evidence="9 11" id="KW-0704">Schiff base</keyword>
<gene>
    <name evidence="12" type="primary">tal1</name>
    <name evidence="11" type="synonym">tal</name>
    <name evidence="12" type="ORF">GCM10010507_17050</name>
</gene>
<dbReference type="NCBIfam" id="NF002881">
    <property type="entry name" value="PRK03343.1"/>
    <property type="match status" value="1"/>
</dbReference>
<dbReference type="Pfam" id="PF00923">
    <property type="entry name" value="TAL_FSA"/>
    <property type="match status" value="1"/>
</dbReference>
<dbReference type="EMBL" id="BMVB01000004">
    <property type="protein sequence ID" value="GHC42877.1"/>
    <property type="molecule type" value="Genomic_DNA"/>
</dbReference>
<comment type="function">
    <text evidence="1 11">Transaldolase is important for the balance of metabolites in the pentose-phosphate pathway.</text>
</comment>
<proteinExistence type="inferred from homology"/>
<dbReference type="InterPro" id="IPR001585">
    <property type="entry name" value="TAL/FSA"/>
</dbReference>
<evidence type="ECO:0000256" key="1">
    <source>
        <dbReference type="ARBA" id="ARBA00003518"/>
    </source>
</evidence>
<evidence type="ECO:0000256" key="9">
    <source>
        <dbReference type="ARBA" id="ARBA00023270"/>
    </source>
</evidence>
<evidence type="ECO:0000256" key="8">
    <source>
        <dbReference type="ARBA" id="ARBA00023126"/>
    </source>
</evidence>
<dbReference type="HAMAP" id="MF_00493">
    <property type="entry name" value="Transaldolase_2"/>
    <property type="match status" value="1"/>
</dbReference>
<dbReference type="GO" id="GO:0004801">
    <property type="term" value="F:transaldolase activity"/>
    <property type="evidence" value="ECO:0007669"/>
    <property type="project" value="UniProtKB-UniRule"/>
</dbReference>
<dbReference type="GO" id="GO:0005975">
    <property type="term" value="P:carbohydrate metabolic process"/>
    <property type="evidence" value="ECO:0007669"/>
    <property type="project" value="InterPro"/>
</dbReference>
<comment type="caution">
    <text evidence="12">The sequence shown here is derived from an EMBL/GenBank/DDBJ whole genome shotgun (WGS) entry which is preliminary data.</text>
</comment>
<keyword evidence="7 11" id="KW-0808">Transferase</keyword>
<comment type="pathway">
    <text evidence="3 11">Carbohydrate degradation; pentose phosphate pathway; D-glyceraldehyde 3-phosphate and beta-D-fructose 6-phosphate from D-ribose 5-phosphate and D-xylulose 5-phosphate (non-oxidative stage): step 2/3.</text>
</comment>
<dbReference type="GO" id="GO:0006098">
    <property type="term" value="P:pentose-phosphate shunt"/>
    <property type="evidence" value="ECO:0007669"/>
    <property type="project" value="UniProtKB-UniRule"/>
</dbReference>
<dbReference type="PANTHER" id="PTHR10683">
    <property type="entry name" value="TRANSALDOLASE"/>
    <property type="match status" value="1"/>
</dbReference>
<evidence type="ECO:0000256" key="4">
    <source>
        <dbReference type="ARBA" id="ARBA00008426"/>
    </source>
</evidence>
<dbReference type="GO" id="GO:0005737">
    <property type="term" value="C:cytoplasm"/>
    <property type="evidence" value="ECO:0007669"/>
    <property type="project" value="UniProtKB-SubCell"/>
</dbReference>
<evidence type="ECO:0000313" key="12">
    <source>
        <dbReference type="EMBL" id="GHC42877.1"/>
    </source>
</evidence>
<evidence type="ECO:0000256" key="6">
    <source>
        <dbReference type="ARBA" id="ARBA00022490"/>
    </source>
</evidence>
<keyword evidence="6 11" id="KW-0963">Cytoplasm</keyword>
<sequence length="384" mass="41470">MTGTPTSEALRRLAGHGVSIWLDDLSRARITSGNLAEAVRDRHVVGVTTNPTIFQKAIAAGLDSGYEAQLRDLALREVSADEAVRALTTADVRDAADVLRPVYERSGGHDGRISIEVDPRLAHRTAATVAEARQLWWMVDRPNVLIKIPATRAGLPAITRAVAEGISVNVTLIFSLDRYRAVMDAWMSGLEQARDAGRDLSAIESVASFFVSRLDTETDDRLTALGTDRAAALRGRAGLANARLAYRAYEEAVASPRWRALEAAGANPQRPLWTSTSTKNPAYPDTYYTAGLITAGTVNTLPEDALDAFADHGEVLGDTVRGGYDRAEEDFRALAKEGIDYDDVVQVLEDEGVAKFEESWRILLDSVAAALDRLGGSGEEPLPG</sequence>
<dbReference type="Proteomes" id="UP000646244">
    <property type="component" value="Unassembled WGS sequence"/>
</dbReference>
<dbReference type="RefSeq" id="WP_190109047.1">
    <property type="nucleotide sequence ID" value="NZ_BMVB01000004.1"/>
</dbReference>
<comment type="catalytic activity">
    <reaction evidence="10 11">
        <text>D-sedoheptulose 7-phosphate + D-glyceraldehyde 3-phosphate = D-erythrose 4-phosphate + beta-D-fructose 6-phosphate</text>
        <dbReference type="Rhea" id="RHEA:17053"/>
        <dbReference type="ChEBI" id="CHEBI:16897"/>
        <dbReference type="ChEBI" id="CHEBI:57483"/>
        <dbReference type="ChEBI" id="CHEBI:57634"/>
        <dbReference type="ChEBI" id="CHEBI:59776"/>
        <dbReference type="EC" id="2.2.1.2"/>
    </reaction>
</comment>
<organism evidence="12 13">
    <name type="scientific">Streptomyces cinnamoneus</name>
    <name type="common">Streptoverticillium cinnamoneum</name>
    <dbReference type="NCBI Taxonomy" id="53446"/>
    <lineage>
        <taxon>Bacteria</taxon>
        <taxon>Bacillati</taxon>
        <taxon>Actinomycetota</taxon>
        <taxon>Actinomycetes</taxon>
        <taxon>Kitasatosporales</taxon>
        <taxon>Streptomycetaceae</taxon>
        <taxon>Streptomyces</taxon>
        <taxon>Streptomyces cinnamoneus group</taxon>
    </lineage>
</organism>
<dbReference type="PROSITE" id="PS01054">
    <property type="entry name" value="TRANSALDOLASE_1"/>
    <property type="match status" value="1"/>
</dbReference>
<dbReference type="CDD" id="cd00955">
    <property type="entry name" value="Transaldolase_like"/>
    <property type="match status" value="1"/>
</dbReference>
<dbReference type="NCBIfam" id="TIGR00876">
    <property type="entry name" value="tal_mycobact"/>
    <property type="match status" value="1"/>
</dbReference>
<evidence type="ECO:0000313" key="13">
    <source>
        <dbReference type="Proteomes" id="UP000646244"/>
    </source>
</evidence>
<keyword evidence="8 11" id="KW-0570">Pentose shunt</keyword>
<evidence type="ECO:0000256" key="5">
    <source>
        <dbReference type="ARBA" id="ARBA00013151"/>
    </source>
</evidence>